<evidence type="ECO:0000313" key="1">
    <source>
        <dbReference type="EMBL" id="NEK22250.1"/>
    </source>
</evidence>
<dbReference type="EMBL" id="JAABNT010000003">
    <property type="protein sequence ID" value="NEK22250.1"/>
    <property type="molecule type" value="Genomic_DNA"/>
</dbReference>
<evidence type="ECO:0000313" key="2">
    <source>
        <dbReference type="Proteomes" id="UP000468591"/>
    </source>
</evidence>
<keyword evidence="2" id="KW-1185">Reference proteome</keyword>
<dbReference type="AlphaFoldDB" id="A0A6P0CA08"/>
<comment type="caution">
    <text evidence="1">The sequence shown here is derived from an EMBL/GenBank/DDBJ whole genome shotgun (WGS) entry which is preliminary data.</text>
</comment>
<proteinExistence type="predicted"/>
<name>A0A6P0CA08_9RHOB</name>
<protein>
    <submittedName>
        <fullName evidence="1">Uncharacterized protein</fullName>
    </submittedName>
</protein>
<dbReference type="RefSeq" id="WP_164353170.1">
    <property type="nucleotide sequence ID" value="NZ_JAABNT010000003.1"/>
</dbReference>
<gene>
    <name evidence="1" type="ORF">GV827_07525</name>
</gene>
<reference evidence="1 2" key="1">
    <citation type="submission" date="2020-01" db="EMBL/GenBank/DDBJ databases">
        <title>Sulfitobacter sediminilitoris sp. nov., isolated from a tidal flat.</title>
        <authorList>
            <person name="Park S."/>
            <person name="Yoon J.-H."/>
        </authorList>
    </citation>
    <scope>NUCLEOTIDE SEQUENCE [LARGE SCALE GENOMIC DNA]</scope>
    <source>
        <strain evidence="1 2">JBTF-M27</strain>
    </source>
</reference>
<organism evidence="1 2">
    <name type="scientific">Sulfitobacter sediminilitoris</name>
    <dbReference type="NCBI Taxonomy" id="2698830"/>
    <lineage>
        <taxon>Bacteria</taxon>
        <taxon>Pseudomonadati</taxon>
        <taxon>Pseudomonadota</taxon>
        <taxon>Alphaproteobacteria</taxon>
        <taxon>Rhodobacterales</taxon>
        <taxon>Roseobacteraceae</taxon>
        <taxon>Sulfitobacter</taxon>
    </lineage>
</organism>
<dbReference type="Proteomes" id="UP000468591">
    <property type="component" value="Unassembled WGS sequence"/>
</dbReference>
<accession>A0A6P0CA08</accession>
<sequence length="63" mass="6834">MADNKTPPKRIHSAGNTSIQYDLVAGSLRCVPRLFVADPTRDIKAIWRNEIGKATVTGPRAAS</sequence>